<accession>A0A0B6ZD22</accession>
<dbReference type="EMBL" id="HACG01019584">
    <property type="protein sequence ID" value="CEK66449.1"/>
    <property type="molecule type" value="Transcribed_RNA"/>
</dbReference>
<evidence type="ECO:0000313" key="1">
    <source>
        <dbReference type="EMBL" id="CEK66449.1"/>
    </source>
</evidence>
<organism evidence="1">
    <name type="scientific">Arion vulgaris</name>
    <dbReference type="NCBI Taxonomy" id="1028688"/>
    <lineage>
        <taxon>Eukaryota</taxon>
        <taxon>Metazoa</taxon>
        <taxon>Spiralia</taxon>
        <taxon>Lophotrochozoa</taxon>
        <taxon>Mollusca</taxon>
        <taxon>Gastropoda</taxon>
        <taxon>Heterobranchia</taxon>
        <taxon>Euthyneura</taxon>
        <taxon>Panpulmonata</taxon>
        <taxon>Eupulmonata</taxon>
        <taxon>Stylommatophora</taxon>
        <taxon>Helicina</taxon>
        <taxon>Arionoidea</taxon>
        <taxon>Arionidae</taxon>
        <taxon>Arion</taxon>
    </lineage>
</organism>
<proteinExistence type="predicted"/>
<feature type="non-terminal residue" evidence="1">
    <location>
        <position position="59"/>
    </location>
</feature>
<gene>
    <name evidence="1" type="primary">ORF58805</name>
</gene>
<name>A0A0B6ZD22_9EUPU</name>
<protein>
    <submittedName>
        <fullName evidence="1">Uncharacterized protein</fullName>
    </submittedName>
</protein>
<sequence>MITFSPFKPVYKRISFPPLTEVNKRLEGIFTTPKDTVVEVDFIIAISHHQLSASRPKFY</sequence>
<dbReference type="AlphaFoldDB" id="A0A0B6ZD22"/>
<reference evidence="1" key="1">
    <citation type="submission" date="2014-12" db="EMBL/GenBank/DDBJ databases">
        <title>Insight into the proteome of Arion vulgaris.</title>
        <authorList>
            <person name="Aradska J."/>
            <person name="Bulat T."/>
            <person name="Smidak R."/>
            <person name="Sarate P."/>
            <person name="Gangsoo J."/>
            <person name="Sialana F."/>
            <person name="Bilban M."/>
            <person name="Lubec G."/>
        </authorList>
    </citation>
    <scope>NUCLEOTIDE SEQUENCE</scope>
    <source>
        <tissue evidence="1">Skin</tissue>
    </source>
</reference>